<sequence length="404" mass="44408">MTSSKAPSSTTAPDLRNGGAPTCHVLATCGVFEPGFRGGGPVKSVAHVIDTLPQDIELMLITGDRDLGSSDPYPGLSGTWVRRGQRASVFYLNARSPRSWSRLVRVLRKQRIDLLYLNSLWSFYSLVPILAIVAGLLSVPATLIAPRGELSPAALGLKRRKKQIFLLFWSRVLKRLDVWWHASNDFERAQVLNVFPWARVLVQGCEATAPEQPIPPSGPNPGPLRIVFISRISPMKNLTLALAALRSLGQPVEFDIFGPLEDGQYWAGCQRLIADLPSHVRVRYRGELTPERVRPTFSEYDAFLFPTLGENFGHVILESLSASCPIICSDATPWSALIEEAGGVIVRPLTAARLAADLETLARRSPLDRLRARQQAEAAYRSWRQRVSSGNVLADALTGEGRGT</sequence>
<dbReference type="EMBL" id="FMHY01000002">
    <property type="protein sequence ID" value="SCL48781.1"/>
    <property type="molecule type" value="Genomic_DNA"/>
</dbReference>
<keyword evidence="5" id="KW-1185">Reference proteome</keyword>
<evidence type="ECO:0000256" key="2">
    <source>
        <dbReference type="SAM" id="Phobius"/>
    </source>
</evidence>
<keyword evidence="2" id="KW-1133">Transmembrane helix</keyword>
<proteinExistence type="predicted"/>
<dbReference type="RefSeq" id="WP_091117145.1">
    <property type="nucleotide sequence ID" value="NZ_FMHY01000002.1"/>
</dbReference>
<evidence type="ECO:0000313" key="4">
    <source>
        <dbReference type="EMBL" id="SCL48781.1"/>
    </source>
</evidence>
<dbReference type="OrthoDB" id="3171021at2"/>
<organism evidence="4 5">
    <name type="scientific">Micromonospora eburnea</name>
    <dbReference type="NCBI Taxonomy" id="227316"/>
    <lineage>
        <taxon>Bacteria</taxon>
        <taxon>Bacillati</taxon>
        <taxon>Actinomycetota</taxon>
        <taxon>Actinomycetes</taxon>
        <taxon>Micromonosporales</taxon>
        <taxon>Micromonosporaceae</taxon>
        <taxon>Micromonospora</taxon>
    </lineage>
</organism>
<evidence type="ECO:0000313" key="5">
    <source>
        <dbReference type="Proteomes" id="UP000199696"/>
    </source>
</evidence>
<gene>
    <name evidence="4" type="ORF">GA0070604_1774</name>
</gene>
<feature type="domain" description="Glycosyl transferase family 1" evidence="3">
    <location>
        <begin position="217"/>
        <end position="367"/>
    </location>
</feature>
<dbReference type="PANTHER" id="PTHR12526">
    <property type="entry name" value="GLYCOSYLTRANSFERASE"/>
    <property type="match status" value="1"/>
</dbReference>
<dbReference type="SUPFAM" id="SSF53756">
    <property type="entry name" value="UDP-Glycosyltransferase/glycogen phosphorylase"/>
    <property type="match status" value="1"/>
</dbReference>
<keyword evidence="2" id="KW-0472">Membrane</keyword>
<evidence type="ECO:0000256" key="1">
    <source>
        <dbReference type="ARBA" id="ARBA00022679"/>
    </source>
</evidence>
<keyword evidence="2" id="KW-0812">Transmembrane</keyword>
<dbReference type="GO" id="GO:0016757">
    <property type="term" value="F:glycosyltransferase activity"/>
    <property type="evidence" value="ECO:0007669"/>
    <property type="project" value="InterPro"/>
</dbReference>
<dbReference type="Gene3D" id="3.40.50.2000">
    <property type="entry name" value="Glycogen Phosphorylase B"/>
    <property type="match status" value="2"/>
</dbReference>
<reference evidence="5" key="1">
    <citation type="submission" date="2016-06" db="EMBL/GenBank/DDBJ databases">
        <authorList>
            <person name="Varghese N."/>
            <person name="Submissions Spin"/>
        </authorList>
    </citation>
    <scope>NUCLEOTIDE SEQUENCE [LARGE SCALE GENOMIC DNA]</scope>
    <source>
        <strain evidence="5">DSM 44814</strain>
    </source>
</reference>
<dbReference type="InterPro" id="IPR001296">
    <property type="entry name" value="Glyco_trans_1"/>
</dbReference>
<dbReference type="STRING" id="227316.GA0070604_1774"/>
<feature type="transmembrane region" description="Helical" evidence="2">
    <location>
        <begin position="115"/>
        <end position="137"/>
    </location>
</feature>
<dbReference type="AlphaFoldDB" id="A0A1C6U4E1"/>
<accession>A0A1C6U4E1</accession>
<keyword evidence="1 4" id="KW-0808">Transferase</keyword>
<name>A0A1C6U4E1_9ACTN</name>
<dbReference type="Pfam" id="PF00534">
    <property type="entry name" value="Glycos_transf_1"/>
    <property type="match status" value="1"/>
</dbReference>
<evidence type="ECO:0000259" key="3">
    <source>
        <dbReference type="Pfam" id="PF00534"/>
    </source>
</evidence>
<dbReference type="PANTHER" id="PTHR12526:SF637">
    <property type="entry name" value="GLYCOSYLTRANSFERASE EPSF-RELATED"/>
    <property type="match status" value="1"/>
</dbReference>
<dbReference type="Proteomes" id="UP000199696">
    <property type="component" value="Unassembled WGS sequence"/>
</dbReference>
<protein>
    <submittedName>
        <fullName evidence="4">Glycosyltransferase involved in cell wall bisynthesis</fullName>
    </submittedName>
</protein>